<protein>
    <submittedName>
        <fullName evidence="2">Uncharacterized protein</fullName>
    </submittedName>
</protein>
<dbReference type="Proteomes" id="UP000037460">
    <property type="component" value="Unassembled WGS sequence"/>
</dbReference>
<feature type="region of interest" description="Disordered" evidence="1">
    <location>
        <begin position="109"/>
        <end position="140"/>
    </location>
</feature>
<feature type="compositionally biased region" description="Acidic residues" evidence="1">
    <location>
        <begin position="117"/>
        <end position="126"/>
    </location>
</feature>
<gene>
    <name evidence="2" type="ORF">Ctob_006936</name>
</gene>
<reference evidence="3" key="1">
    <citation type="journal article" date="2015" name="PLoS Genet.">
        <title>Genome Sequence and Transcriptome Analyses of Chrysochromulina tobin: Metabolic Tools for Enhanced Algal Fitness in the Prominent Order Prymnesiales (Haptophyceae).</title>
        <authorList>
            <person name="Hovde B.T."/>
            <person name="Deodato C.R."/>
            <person name="Hunsperger H.M."/>
            <person name="Ryken S.A."/>
            <person name="Yost W."/>
            <person name="Jha R.K."/>
            <person name="Patterson J."/>
            <person name="Monnat R.J. Jr."/>
            <person name="Barlow S.B."/>
            <person name="Starkenburg S.R."/>
            <person name="Cattolico R.A."/>
        </authorList>
    </citation>
    <scope>NUCLEOTIDE SEQUENCE</scope>
    <source>
        <strain evidence="3">CCMP291</strain>
    </source>
</reference>
<sequence>MTAEHRAAVREEKKVAAVYKARTDLAAAAAARDLSVANVGVVRSSLFDADDWKREHQARESRMESIFGRLYRPQANSYWTQPQKPPMRKPAPVQLPNYSTSLPAALSLAHPSSREIDSDDEDDEPEPNSPPHPSADFDPLAEPRRFYTEFKGRVAALRGDAPEILHASWALSALAAPILDEDFDVEPSLVYTDSAHYLADHGVQIPMWDELDGELAALDVAHAESLRALAEYSDPRNHQRPTAGAKPPPVKPGARISSV</sequence>
<dbReference type="AlphaFoldDB" id="A0A0M0JFI7"/>
<organism evidence="2 3">
    <name type="scientific">Chrysochromulina tobinii</name>
    <dbReference type="NCBI Taxonomy" id="1460289"/>
    <lineage>
        <taxon>Eukaryota</taxon>
        <taxon>Haptista</taxon>
        <taxon>Haptophyta</taxon>
        <taxon>Prymnesiophyceae</taxon>
        <taxon>Prymnesiales</taxon>
        <taxon>Chrysochromulinaceae</taxon>
        <taxon>Chrysochromulina</taxon>
    </lineage>
</organism>
<keyword evidence="3" id="KW-1185">Reference proteome</keyword>
<feature type="region of interest" description="Disordered" evidence="1">
    <location>
        <begin position="231"/>
        <end position="259"/>
    </location>
</feature>
<evidence type="ECO:0000313" key="3">
    <source>
        <dbReference type="Proteomes" id="UP000037460"/>
    </source>
</evidence>
<evidence type="ECO:0000313" key="2">
    <source>
        <dbReference type="EMBL" id="KOO25354.1"/>
    </source>
</evidence>
<accession>A0A0M0JFI7</accession>
<feature type="region of interest" description="Disordered" evidence="1">
    <location>
        <begin position="77"/>
        <end position="96"/>
    </location>
</feature>
<proteinExistence type="predicted"/>
<name>A0A0M0JFI7_9EUKA</name>
<evidence type="ECO:0000256" key="1">
    <source>
        <dbReference type="SAM" id="MobiDB-lite"/>
    </source>
</evidence>
<dbReference type="EMBL" id="JWZX01002987">
    <property type="protein sequence ID" value="KOO25354.1"/>
    <property type="molecule type" value="Genomic_DNA"/>
</dbReference>
<comment type="caution">
    <text evidence="2">The sequence shown here is derived from an EMBL/GenBank/DDBJ whole genome shotgun (WGS) entry which is preliminary data.</text>
</comment>